<keyword evidence="3" id="KW-0808">Transferase</keyword>
<dbReference type="AlphaFoldDB" id="A0A412G0Z0"/>
<evidence type="ECO:0000259" key="1">
    <source>
        <dbReference type="Pfam" id="PF00266"/>
    </source>
</evidence>
<accession>A0A412G0Z0</accession>
<dbReference type="SUPFAM" id="SSF53383">
    <property type="entry name" value="PLP-dependent transferases"/>
    <property type="match status" value="1"/>
</dbReference>
<dbReference type="GO" id="GO:0004124">
    <property type="term" value="F:cysteine synthase activity"/>
    <property type="evidence" value="ECO:0007669"/>
    <property type="project" value="TreeGrafter"/>
</dbReference>
<dbReference type="EMBL" id="QRUP01000009">
    <property type="protein sequence ID" value="RGR74120.1"/>
    <property type="molecule type" value="Genomic_DNA"/>
</dbReference>
<dbReference type="InterPro" id="IPR054718">
    <property type="entry name" value="YhfS-like_C"/>
</dbReference>
<dbReference type="RefSeq" id="WP_117894886.1">
    <property type="nucleotide sequence ID" value="NZ_CABJCV010000009.1"/>
</dbReference>
<dbReference type="Proteomes" id="UP000284178">
    <property type="component" value="Unassembled WGS sequence"/>
</dbReference>
<evidence type="ECO:0000259" key="2">
    <source>
        <dbReference type="Pfam" id="PF22475"/>
    </source>
</evidence>
<feature type="domain" description="YhfS-like C-terminal" evidence="2">
    <location>
        <begin position="259"/>
        <end position="356"/>
    </location>
</feature>
<dbReference type="Pfam" id="PF00266">
    <property type="entry name" value="Aminotran_5"/>
    <property type="match status" value="1"/>
</dbReference>
<dbReference type="GeneID" id="83015454"/>
<protein>
    <submittedName>
        <fullName evidence="3">Aminotransferase class V-fold PLP-dependent enzyme</fullName>
    </submittedName>
</protein>
<dbReference type="InterPro" id="IPR000192">
    <property type="entry name" value="Aminotrans_V_dom"/>
</dbReference>
<keyword evidence="4" id="KW-1185">Reference proteome</keyword>
<dbReference type="GO" id="GO:0008483">
    <property type="term" value="F:transaminase activity"/>
    <property type="evidence" value="ECO:0007669"/>
    <property type="project" value="UniProtKB-KW"/>
</dbReference>
<evidence type="ECO:0000313" key="4">
    <source>
        <dbReference type="Proteomes" id="UP000284178"/>
    </source>
</evidence>
<sequence>MNVYPLENMTLEQAMQKQFKLVDCITHHFRGAESLTRGDLGVHQPGNQPETTRKAEQTIAEFFGAEDCILVRGSGTGAIRYGLSAMIECGQKILIHKAPAYSTTQTSFEMFGLIPVQADFNDNAAIVQTLRENPDIRGALVQHSRQKIDDGYSLADVIKTIKHTADIPVLIDDNYGVMKVDKIGCECGADVSCFSTFKLQGPEGIGCVVGRKAIVDRIRKMHYSGGCQTQGWEALEVLRGLTYAPVMLALTDAAVKDALRRIQAGEVKGIKNAYIANAQSKVLLVELDTPIAKKVLAAAEKRGALPNPVGAESKYELAPMFYRVSGTFLKSDPRYGDTMIRINPNRSGADTVLRILAESIQEANEA</sequence>
<keyword evidence="3" id="KW-0032">Aminotransferase</keyword>
<dbReference type="InterPro" id="IPR015424">
    <property type="entry name" value="PyrdxlP-dep_Trfase"/>
</dbReference>
<dbReference type="InterPro" id="IPR015421">
    <property type="entry name" value="PyrdxlP-dep_Trfase_major"/>
</dbReference>
<dbReference type="GO" id="GO:0071269">
    <property type="term" value="P:L-homocysteine biosynthetic process"/>
    <property type="evidence" value="ECO:0007669"/>
    <property type="project" value="TreeGrafter"/>
</dbReference>
<dbReference type="GO" id="GO:0003961">
    <property type="term" value="F:O-acetylhomoserine aminocarboxypropyltransferase activity"/>
    <property type="evidence" value="ECO:0007669"/>
    <property type="project" value="TreeGrafter"/>
</dbReference>
<dbReference type="InterPro" id="IPR006235">
    <property type="entry name" value="OAc-hSer/O-AcSer_sulfhydrylase"/>
</dbReference>
<dbReference type="GO" id="GO:0005737">
    <property type="term" value="C:cytoplasm"/>
    <property type="evidence" value="ECO:0007669"/>
    <property type="project" value="TreeGrafter"/>
</dbReference>
<dbReference type="Gene3D" id="3.40.640.10">
    <property type="entry name" value="Type I PLP-dependent aspartate aminotransferase-like (Major domain)"/>
    <property type="match status" value="1"/>
</dbReference>
<dbReference type="Gene3D" id="3.90.1150.130">
    <property type="match status" value="1"/>
</dbReference>
<feature type="domain" description="Aminotransferase class V" evidence="1">
    <location>
        <begin position="41"/>
        <end position="227"/>
    </location>
</feature>
<name>A0A412G0Z0_9FIRM</name>
<proteinExistence type="predicted"/>
<organism evidence="3 4">
    <name type="scientific">Holdemania filiformis</name>
    <dbReference type="NCBI Taxonomy" id="61171"/>
    <lineage>
        <taxon>Bacteria</taxon>
        <taxon>Bacillati</taxon>
        <taxon>Bacillota</taxon>
        <taxon>Erysipelotrichia</taxon>
        <taxon>Erysipelotrichales</taxon>
        <taxon>Erysipelotrichaceae</taxon>
        <taxon>Holdemania</taxon>
    </lineage>
</organism>
<evidence type="ECO:0000313" key="3">
    <source>
        <dbReference type="EMBL" id="RGR74120.1"/>
    </source>
</evidence>
<comment type="caution">
    <text evidence="3">The sequence shown here is derived from an EMBL/GenBank/DDBJ whole genome shotgun (WGS) entry which is preliminary data.</text>
</comment>
<dbReference type="GO" id="GO:0006535">
    <property type="term" value="P:cysteine biosynthetic process from serine"/>
    <property type="evidence" value="ECO:0007669"/>
    <property type="project" value="TreeGrafter"/>
</dbReference>
<dbReference type="PANTHER" id="PTHR43797">
    <property type="entry name" value="HOMOCYSTEINE/CYSTEINE SYNTHASE"/>
    <property type="match status" value="1"/>
</dbReference>
<gene>
    <name evidence="3" type="ORF">DWY25_08555</name>
</gene>
<reference evidence="3 4" key="1">
    <citation type="submission" date="2018-08" db="EMBL/GenBank/DDBJ databases">
        <title>A genome reference for cultivated species of the human gut microbiota.</title>
        <authorList>
            <person name="Zou Y."/>
            <person name="Xue W."/>
            <person name="Luo G."/>
        </authorList>
    </citation>
    <scope>NUCLEOTIDE SEQUENCE [LARGE SCALE GENOMIC DNA]</scope>
    <source>
        <strain evidence="3 4">AF24-29</strain>
    </source>
</reference>
<dbReference type="PANTHER" id="PTHR43797:SF2">
    <property type="entry name" value="HOMOCYSTEINE_CYSTEINE SYNTHASE"/>
    <property type="match status" value="1"/>
</dbReference>
<dbReference type="Pfam" id="PF22475">
    <property type="entry name" value="YhfS-like_C"/>
    <property type="match status" value="1"/>
</dbReference>